<reference evidence="3 4" key="1">
    <citation type="journal article" date="2019" name="Sci. Rep.">
        <title>A multi-omics analysis of the grapevine pathogen Lasiodiplodia theobromae reveals that temperature affects the expression of virulence- and pathogenicity-related genes.</title>
        <authorList>
            <person name="Felix C."/>
            <person name="Meneses R."/>
            <person name="Goncalves M.F.M."/>
            <person name="Tilleman L."/>
            <person name="Duarte A.S."/>
            <person name="Jorrin-Novo J.V."/>
            <person name="Van de Peer Y."/>
            <person name="Deforce D."/>
            <person name="Van Nieuwerburgh F."/>
            <person name="Esteves A.C."/>
            <person name="Alves A."/>
        </authorList>
    </citation>
    <scope>NUCLEOTIDE SEQUENCE [LARGE SCALE GENOMIC DNA]</scope>
    <source>
        <strain evidence="3 4">LA-SOL3</strain>
    </source>
</reference>
<evidence type="ECO:0000256" key="1">
    <source>
        <dbReference type="SAM" id="MobiDB-lite"/>
    </source>
</evidence>
<sequence length="225" mass="24472">MHIATISLLYFLALAPPSQASPPRLVRSTGCRCATTNASSASSLAAAAVAGADDNNSNNQQQQQRVFWLQPPPMEAPGDTCSRLASQLEHWLDWIDGRSDLQAAWQLYDDVRQNRLQQERLVRTETAAEASSSRSGGASGGAQQQYHDDDERARYETVAKVTCDVEGMNDESDGVALCDMLVVKVVLGAILLVVLFESITTISRRLGRGLSEFFSGRRSTGAIRI</sequence>
<keyword evidence="4" id="KW-1185">Reference proteome</keyword>
<evidence type="ECO:0000313" key="3">
    <source>
        <dbReference type="EMBL" id="KAB2570874.1"/>
    </source>
</evidence>
<accession>A0A5N5D0G1</accession>
<comment type="caution">
    <text evidence="3">The sequence shown here is derived from an EMBL/GenBank/DDBJ whole genome shotgun (WGS) entry which is preliminary data.</text>
</comment>
<evidence type="ECO:0000313" key="4">
    <source>
        <dbReference type="Proteomes" id="UP000325902"/>
    </source>
</evidence>
<dbReference type="AlphaFoldDB" id="A0A5N5D0G1"/>
<dbReference type="OrthoDB" id="10470001at2759"/>
<dbReference type="Proteomes" id="UP000325902">
    <property type="component" value="Unassembled WGS sequence"/>
</dbReference>
<keyword evidence="2" id="KW-0732">Signal</keyword>
<organism evidence="3 4">
    <name type="scientific">Lasiodiplodia theobromae</name>
    <dbReference type="NCBI Taxonomy" id="45133"/>
    <lineage>
        <taxon>Eukaryota</taxon>
        <taxon>Fungi</taxon>
        <taxon>Dikarya</taxon>
        <taxon>Ascomycota</taxon>
        <taxon>Pezizomycotina</taxon>
        <taxon>Dothideomycetes</taxon>
        <taxon>Dothideomycetes incertae sedis</taxon>
        <taxon>Botryosphaeriales</taxon>
        <taxon>Botryosphaeriaceae</taxon>
        <taxon>Lasiodiplodia</taxon>
    </lineage>
</organism>
<gene>
    <name evidence="3" type="ORF">DBV05_g10441</name>
</gene>
<feature type="chain" id="PRO_5024989367" evidence="2">
    <location>
        <begin position="21"/>
        <end position="225"/>
    </location>
</feature>
<proteinExistence type="predicted"/>
<feature type="region of interest" description="Disordered" evidence="1">
    <location>
        <begin position="123"/>
        <end position="151"/>
    </location>
</feature>
<name>A0A5N5D0G1_9PEZI</name>
<protein>
    <submittedName>
        <fullName evidence="3">Uncharacterized protein</fullName>
    </submittedName>
</protein>
<evidence type="ECO:0000256" key="2">
    <source>
        <dbReference type="SAM" id="SignalP"/>
    </source>
</evidence>
<feature type="signal peptide" evidence="2">
    <location>
        <begin position="1"/>
        <end position="20"/>
    </location>
</feature>
<feature type="compositionally biased region" description="Low complexity" evidence="1">
    <location>
        <begin position="124"/>
        <end position="136"/>
    </location>
</feature>
<dbReference type="EMBL" id="VCHE01000118">
    <property type="protein sequence ID" value="KAB2570874.1"/>
    <property type="molecule type" value="Genomic_DNA"/>
</dbReference>